<dbReference type="SUPFAM" id="SSF55874">
    <property type="entry name" value="ATPase domain of HSP90 chaperone/DNA topoisomerase II/histidine kinase"/>
    <property type="match status" value="1"/>
</dbReference>
<keyword evidence="4" id="KW-0808">Transferase</keyword>
<dbReference type="PRINTS" id="PR00344">
    <property type="entry name" value="BCTRLSENSOR"/>
</dbReference>
<dbReference type="InterPro" id="IPR005467">
    <property type="entry name" value="His_kinase_dom"/>
</dbReference>
<comment type="catalytic activity">
    <reaction evidence="1">
        <text>ATP + protein L-histidine = ADP + protein N-phospho-L-histidine.</text>
        <dbReference type="EC" id="2.7.13.3"/>
    </reaction>
</comment>
<dbReference type="CDD" id="cd00075">
    <property type="entry name" value="HATPase"/>
    <property type="match status" value="1"/>
</dbReference>
<gene>
    <name evidence="8" type="ORF">F6J89_16160</name>
</gene>
<dbReference type="EC" id="2.7.13.3" evidence="2"/>
<dbReference type="PANTHER" id="PTHR43547">
    <property type="entry name" value="TWO-COMPONENT HISTIDINE KINASE"/>
    <property type="match status" value="1"/>
</dbReference>
<evidence type="ECO:0000256" key="6">
    <source>
        <dbReference type="ARBA" id="ARBA00023012"/>
    </source>
</evidence>
<name>A0A6B3NC07_9CYAN</name>
<dbReference type="Pfam" id="PF02518">
    <property type="entry name" value="HATPase_c"/>
    <property type="match status" value="1"/>
</dbReference>
<dbReference type="AlphaFoldDB" id="A0A6B3NC07"/>
<dbReference type="GO" id="GO:0000155">
    <property type="term" value="F:phosphorelay sensor kinase activity"/>
    <property type="evidence" value="ECO:0007669"/>
    <property type="project" value="TreeGrafter"/>
</dbReference>
<dbReference type="PROSITE" id="PS50109">
    <property type="entry name" value="HIS_KIN"/>
    <property type="match status" value="1"/>
</dbReference>
<evidence type="ECO:0000256" key="5">
    <source>
        <dbReference type="ARBA" id="ARBA00022777"/>
    </source>
</evidence>
<dbReference type="FunFam" id="3.30.565.10:FF:000006">
    <property type="entry name" value="Sensor histidine kinase WalK"/>
    <property type="match status" value="1"/>
</dbReference>
<dbReference type="InterPro" id="IPR003594">
    <property type="entry name" value="HATPase_dom"/>
</dbReference>
<evidence type="ECO:0000256" key="4">
    <source>
        <dbReference type="ARBA" id="ARBA00022679"/>
    </source>
</evidence>
<evidence type="ECO:0000259" key="7">
    <source>
        <dbReference type="PROSITE" id="PS50109"/>
    </source>
</evidence>
<dbReference type="PANTHER" id="PTHR43547:SF2">
    <property type="entry name" value="HYBRID SIGNAL TRANSDUCTION HISTIDINE KINASE C"/>
    <property type="match status" value="1"/>
</dbReference>
<evidence type="ECO:0000256" key="1">
    <source>
        <dbReference type="ARBA" id="ARBA00000085"/>
    </source>
</evidence>
<evidence type="ECO:0000256" key="3">
    <source>
        <dbReference type="ARBA" id="ARBA00022553"/>
    </source>
</evidence>
<accession>A0A6B3NC07</accession>
<comment type="caution">
    <text evidence="8">The sequence shown here is derived from an EMBL/GenBank/DDBJ whole genome shotgun (WGS) entry which is preliminary data.</text>
</comment>
<keyword evidence="5 8" id="KW-0418">Kinase</keyword>
<dbReference type="Gene3D" id="3.30.565.10">
    <property type="entry name" value="Histidine kinase-like ATPase, C-terminal domain"/>
    <property type="match status" value="1"/>
</dbReference>
<protein>
    <recommendedName>
        <fullName evidence="2">histidine kinase</fullName>
        <ecNumber evidence="2">2.7.13.3</ecNumber>
    </recommendedName>
</protein>
<organism evidence="8">
    <name type="scientific">Symploca sp. SIO1C4</name>
    <dbReference type="NCBI Taxonomy" id="2607765"/>
    <lineage>
        <taxon>Bacteria</taxon>
        <taxon>Bacillati</taxon>
        <taxon>Cyanobacteriota</taxon>
        <taxon>Cyanophyceae</taxon>
        <taxon>Coleofasciculales</taxon>
        <taxon>Coleofasciculaceae</taxon>
        <taxon>Symploca</taxon>
    </lineage>
</organism>
<dbReference type="EMBL" id="JAAHFQ010000311">
    <property type="protein sequence ID" value="NER29120.1"/>
    <property type="molecule type" value="Genomic_DNA"/>
</dbReference>
<dbReference type="InterPro" id="IPR004358">
    <property type="entry name" value="Sig_transdc_His_kin-like_C"/>
</dbReference>
<evidence type="ECO:0000313" key="8">
    <source>
        <dbReference type="EMBL" id="NER29120.1"/>
    </source>
</evidence>
<feature type="domain" description="Histidine kinase" evidence="7">
    <location>
        <begin position="1"/>
        <end position="108"/>
    </location>
</feature>
<feature type="non-terminal residue" evidence="8">
    <location>
        <position position="1"/>
    </location>
</feature>
<keyword evidence="6" id="KW-0902">Two-component regulatory system</keyword>
<dbReference type="InterPro" id="IPR036890">
    <property type="entry name" value="HATPase_C_sf"/>
</dbReference>
<proteinExistence type="predicted"/>
<evidence type="ECO:0000256" key="2">
    <source>
        <dbReference type="ARBA" id="ARBA00012438"/>
    </source>
</evidence>
<dbReference type="SMART" id="SM00387">
    <property type="entry name" value="HATPase_c"/>
    <property type="match status" value="1"/>
</dbReference>
<reference evidence="8" key="1">
    <citation type="submission" date="2019-11" db="EMBL/GenBank/DDBJ databases">
        <title>Genomic insights into an expanded diversity of filamentous marine cyanobacteria reveals the extraordinary biosynthetic potential of Moorea and Okeania.</title>
        <authorList>
            <person name="Ferreira Leao T."/>
            <person name="Wang M."/>
            <person name="Moss N."/>
            <person name="Da Silva R."/>
            <person name="Sanders J."/>
            <person name="Nurk S."/>
            <person name="Gurevich A."/>
            <person name="Humphrey G."/>
            <person name="Reher R."/>
            <person name="Zhu Q."/>
            <person name="Belda-Ferre P."/>
            <person name="Glukhov E."/>
            <person name="Rex R."/>
            <person name="Dorrestein P.C."/>
            <person name="Knight R."/>
            <person name="Pevzner P."/>
            <person name="Gerwick W.H."/>
            <person name="Gerwick L."/>
        </authorList>
    </citation>
    <scope>NUCLEOTIDE SEQUENCE</scope>
    <source>
        <strain evidence="8">SIO1C4</strain>
    </source>
</reference>
<sequence>RLVRYILTNLLSNAIKYSPEGGDIDFRLICTHQEVIFQIQDQGVGIPVSDQSHLFEAFHRGGNIEHINGSGLGLTVVKKCVELHEGSIDLDSEVGIGTTFTVKIPITSSED</sequence>
<keyword evidence="3" id="KW-0597">Phosphoprotein</keyword>